<dbReference type="SUPFAM" id="SSF53649">
    <property type="entry name" value="Alkaline phosphatase-like"/>
    <property type="match status" value="1"/>
</dbReference>
<dbReference type="EC" id="2.-.-.-" evidence="12"/>
<feature type="transmembrane region" description="Helical" evidence="12">
    <location>
        <begin position="883"/>
        <end position="901"/>
    </location>
</feature>
<evidence type="ECO:0000256" key="3">
    <source>
        <dbReference type="ARBA" id="ARBA00008400"/>
    </source>
</evidence>
<evidence type="ECO:0000256" key="6">
    <source>
        <dbReference type="ARBA" id="ARBA00022679"/>
    </source>
</evidence>
<feature type="domain" description="GPI ethanolamine phosphate transferase 1 C-terminal" evidence="13">
    <location>
        <begin position="434"/>
        <end position="876"/>
    </location>
</feature>
<dbReference type="CDD" id="cd16020">
    <property type="entry name" value="GPI_EPT_1"/>
    <property type="match status" value="1"/>
</dbReference>
<evidence type="ECO:0000256" key="2">
    <source>
        <dbReference type="ARBA" id="ARBA00004687"/>
    </source>
</evidence>
<dbReference type="GO" id="GO:0051377">
    <property type="term" value="F:mannose-ethanolamine phosphotransferase activity"/>
    <property type="evidence" value="ECO:0007669"/>
    <property type="project" value="UniProtKB-UniRule"/>
</dbReference>
<feature type="transmembrane region" description="Helical" evidence="12">
    <location>
        <begin position="778"/>
        <end position="797"/>
    </location>
</feature>
<keyword evidence="9 12" id="KW-1133">Transmembrane helix</keyword>
<evidence type="ECO:0000256" key="12">
    <source>
        <dbReference type="RuleBase" id="RU367138"/>
    </source>
</evidence>
<evidence type="ECO:0000256" key="9">
    <source>
        <dbReference type="ARBA" id="ARBA00022989"/>
    </source>
</evidence>
<dbReference type="InterPro" id="IPR017852">
    <property type="entry name" value="GPI_EtnP_transferase_1_C"/>
</dbReference>
<keyword evidence="6 12" id="KW-0808">Transferase</keyword>
<dbReference type="GO" id="GO:0005789">
    <property type="term" value="C:endoplasmic reticulum membrane"/>
    <property type="evidence" value="ECO:0007669"/>
    <property type="project" value="UniProtKB-SubCell"/>
</dbReference>
<evidence type="ECO:0000256" key="1">
    <source>
        <dbReference type="ARBA" id="ARBA00004477"/>
    </source>
</evidence>
<evidence type="ECO:0000256" key="11">
    <source>
        <dbReference type="ARBA" id="ARBA00023180"/>
    </source>
</evidence>
<dbReference type="Pfam" id="PF01663">
    <property type="entry name" value="Phosphodiest"/>
    <property type="match status" value="1"/>
</dbReference>
<feature type="transmembrane region" description="Helical" evidence="12">
    <location>
        <begin position="817"/>
        <end position="840"/>
    </location>
</feature>
<dbReference type="UniPathway" id="UPA00196"/>
<sequence>MKLLLLAVVIHVLFLLSIFYIHFQSPILKGLPESAEHDQPPADRLVLFVGDGLRAESFLRYDLNRTNYLRNTLLSEGVFAISSTRVPTESRPGHAALLAGVYEDPSAVFRGWKENPVEFDSVLNRSSVSYCWGSPDIVHMFSRGASPGRVHVTAYDSNDESFAQSTNTSLLDIWVFDRVQQFLVGEQQRKDGFFSQKKVILFLHLLGLDTAGHVHKPHSELFSENLITVDKGIESIVRLIERATNNDGRTAYIFTSDHGMTDQGSHGAGHPHETETPFLAWGAGLKHWTEVIPGLTDTNLLDLNGKRIPVHHLNQADAAPLMAAVLGIAVPKNSLGKLPRSLLNVSEEYAAWAMRNNAEQLLSQYRHWQRESESKMLQWLISTKQTSLKVLIEALQTEIADAYFRKDYTEVVRLEIVVVAQSLSKMLIETTLNAIEYFQTYYKPHLYIALTLTMLGWLLLLAKETCSPIKNRIFAYNRTIAVMAVLVALTVTIYNLAQNTPTVVVLYFVIPVALWGYIGSHWRQYAPRLQGKAAIYSTGFIVAAEALVFAFMDRKLLAPLLWIHCLLVVQPLLGRKHTSNRWLVWHWIAFNLLLSGFFLLPTIGRDSSNVYLLCLAIIAWTATNITIVNQSKHSFMFKCIAVLVQLLQAVNFLYLIILIESSAIVPQWSLLVPFFTSTSVPDRILALFSGLSGPYMMLSLSYEPLFLLCFCYTLYLWLNVENNMRNKIITVKENETLTSNSLPLITVPLFGFPSQLDSFYFCSSGQADGNIDINNIRLTFGFMLFLLASFFGTGNLATVSSFDPNWVRCFVTTFSPFTMMALIVLKLLIPVLLLICVLKGMVIISSVHKTKIFTLTLMVCDWMCMNFFFLVKNKGSWMEIGSSISHFVILECTTIVVMMMYELARFVTEISLTSSTPRTRQSQAYEISSQYLPYANKERVE</sequence>
<comment type="pathway">
    <text evidence="2 12">Glycolipid biosynthesis; glycosylphosphatidylinositol-anchor biosynthesis.</text>
</comment>
<keyword evidence="15" id="KW-1185">Reference proteome</keyword>
<feature type="transmembrane region" description="Helical" evidence="12">
    <location>
        <begin position="695"/>
        <end position="718"/>
    </location>
</feature>
<dbReference type="GO" id="GO:0006506">
    <property type="term" value="P:GPI anchor biosynthetic process"/>
    <property type="evidence" value="ECO:0007669"/>
    <property type="project" value="UniProtKB-UniPathway"/>
</dbReference>
<feature type="transmembrane region" description="Helical" evidence="12">
    <location>
        <begin position="852"/>
        <end position="871"/>
    </location>
</feature>
<dbReference type="InterPro" id="IPR002591">
    <property type="entry name" value="Phosphodiest/P_Trfase"/>
</dbReference>
<feature type="transmembrane region" description="Helical" evidence="12">
    <location>
        <begin position="445"/>
        <end position="462"/>
    </location>
</feature>
<comment type="subcellular location">
    <subcellularLocation>
        <location evidence="1 12">Endoplasmic reticulum membrane</location>
        <topology evidence="1 12">Multi-pass membrane protein</topology>
    </subcellularLocation>
</comment>
<feature type="transmembrane region" description="Helical" evidence="12">
    <location>
        <begin position="585"/>
        <end position="604"/>
    </location>
</feature>
<dbReference type="InterPro" id="IPR007070">
    <property type="entry name" value="GPI_EtnP_transferase_1"/>
</dbReference>
<organism evidence="14 15">
    <name type="scientific">Anopheles christyi</name>
    <dbReference type="NCBI Taxonomy" id="43041"/>
    <lineage>
        <taxon>Eukaryota</taxon>
        <taxon>Metazoa</taxon>
        <taxon>Ecdysozoa</taxon>
        <taxon>Arthropoda</taxon>
        <taxon>Hexapoda</taxon>
        <taxon>Insecta</taxon>
        <taxon>Pterygota</taxon>
        <taxon>Neoptera</taxon>
        <taxon>Endopterygota</taxon>
        <taxon>Diptera</taxon>
        <taxon>Nematocera</taxon>
        <taxon>Culicoidea</taxon>
        <taxon>Culicidae</taxon>
        <taxon>Anophelinae</taxon>
        <taxon>Anopheles</taxon>
    </lineage>
</organism>
<dbReference type="EnsemblMetazoa" id="ACHR003881-RA">
    <property type="protein sequence ID" value="ACHR003881-PA"/>
    <property type="gene ID" value="ACHR003881"/>
</dbReference>
<accession>A0A182JZE9</accession>
<reference evidence="14" key="2">
    <citation type="submission" date="2020-05" db="UniProtKB">
        <authorList>
            <consortium name="EnsemblMetazoa"/>
        </authorList>
    </citation>
    <scope>IDENTIFICATION</scope>
    <source>
        <strain evidence="14">ACHKN1017</strain>
    </source>
</reference>
<feature type="transmembrane region" description="Helical" evidence="12">
    <location>
        <begin position="610"/>
        <end position="628"/>
    </location>
</feature>
<dbReference type="PANTHER" id="PTHR12250:SF0">
    <property type="entry name" value="GPI ETHANOLAMINE PHOSPHATE TRANSFERASE 1"/>
    <property type="match status" value="1"/>
</dbReference>
<evidence type="ECO:0000313" key="15">
    <source>
        <dbReference type="Proteomes" id="UP000075881"/>
    </source>
</evidence>
<comment type="similarity">
    <text evidence="3 12">Belongs to the PIGG/PIGN/PIGO family. PIGN subfamily.</text>
</comment>
<dbReference type="Pfam" id="PF04987">
    <property type="entry name" value="PigN"/>
    <property type="match status" value="1"/>
</dbReference>
<evidence type="ECO:0000256" key="7">
    <source>
        <dbReference type="ARBA" id="ARBA00022692"/>
    </source>
</evidence>
<evidence type="ECO:0000256" key="4">
    <source>
        <dbReference type="ARBA" id="ARBA00020831"/>
    </source>
</evidence>
<evidence type="ECO:0000256" key="10">
    <source>
        <dbReference type="ARBA" id="ARBA00023136"/>
    </source>
</evidence>
<comment type="function">
    <text evidence="12">Ethanolamine phosphate transferase involved in glycosylphosphatidylinositol-anchor biosynthesis. Transfers ethanolamine phosphate to the first alpha-1,4-linked mannose of the glycosylphosphatidylinositol precursor of GPI-anchor.</text>
</comment>
<keyword evidence="8 12" id="KW-0256">Endoplasmic reticulum</keyword>
<dbReference type="STRING" id="43041.A0A182JZE9"/>
<dbReference type="AlphaFoldDB" id="A0A182JZE9"/>
<keyword evidence="7 12" id="KW-0812">Transmembrane</keyword>
<proteinExistence type="inferred from homology"/>
<dbReference type="InterPro" id="IPR037671">
    <property type="entry name" value="PIGN_N"/>
</dbReference>
<feature type="transmembrane region" description="Helical" evidence="12">
    <location>
        <begin position="557"/>
        <end position="573"/>
    </location>
</feature>
<keyword evidence="11" id="KW-0325">Glycoprotein</keyword>
<dbReference type="InterPro" id="IPR017850">
    <property type="entry name" value="Alkaline_phosphatase_core_sf"/>
</dbReference>
<dbReference type="VEuPathDB" id="VectorBase:ACHR003881"/>
<evidence type="ECO:0000259" key="13">
    <source>
        <dbReference type="Pfam" id="PF04987"/>
    </source>
</evidence>
<keyword evidence="5 12" id="KW-0337">GPI-anchor biosynthesis</keyword>
<protein>
    <recommendedName>
        <fullName evidence="4 12">GPI ethanolamine phosphate transferase 1</fullName>
        <ecNumber evidence="12">2.-.-.-</ecNumber>
    </recommendedName>
</protein>
<feature type="transmembrane region" description="Helical" evidence="12">
    <location>
        <begin position="474"/>
        <end position="497"/>
    </location>
</feature>
<reference evidence="15" key="1">
    <citation type="submission" date="2013-03" db="EMBL/GenBank/DDBJ databases">
        <title>The Genome Sequence of Anopheles christyi ACHKN1017.</title>
        <authorList>
            <consortium name="The Broad Institute Genomics Platform"/>
            <person name="Neafsey D.E."/>
            <person name="Besansky N."/>
            <person name="Walker B."/>
            <person name="Young S.K."/>
            <person name="Zeng Q."/>
            <person name="Gargeya S."/>
            <person name="Fitzgerald M."/>
            <person name="Haas B."/>
            <person name="Abouelleil A."/>
            <person name="Allen A.W."/>
            <person name="Alvarado L."/>
            <person name="Arachchi H.M."/>
            <person name="Berlin A.M."/>
            <person name="Chapman S.B."/>
            <person name="Gainer-Dewar J."/>
            <person name="Goldberg J."/>
            <person name="Griggs A."/>
            <person name="Gujja S."/>
            <person name="Hansen M."/>
            <person name="Howarth C."/>
            <person name="Imamovic A."/>
            <person name="Ireland A."/>
            <person name="Larimer J."/>
            <person name="McCowan C."/>
            <person name="Murphy C."/>
            <person name="Pearson M."/>
            <person name="Poon T.W."/>
            <person name="Priest M."/>
            <person name="Roberts A."/>
            <person name="Saif S."/>
            <person name="Shea T."/>
            <person name="Sisk P."/>
            <person name="Sykes S."/>
            <person name="Wortman J."/>
            <person name="Nusbaum C."/>
            <person name="Birren B."/>
        </authorList>
    </citation>
    <scope>NUCLEOTIDE SEQUENCE [LARGE SCALE GENOMIC DNA]</scope>
    <source>
        <strain evidence="15">ACHKN1017</strain>
    </source>
</reference>
<dbReference type="PANTHER" id="PTHR12250">
    <property type="entry name" value="PHOSPHATIDYLINOSITOL GLYCAN, CLASS N"/>
    <property type="match status" value="1"/>
</dbReference>
<evidence type="ECO:0000256" key="8">
    <source>
        <dbReference type="ARBA" id="ARBA00022824"/>
    </source>
</evidence>
<name>A0A182JZE9_9DIPT</name>
<dbReference type="Gene3D" id="3.40.720.10">
    <property type="entry name" value="Alkaline Phosphatase, subunit A"/>
    <property type="match status" value="1"/>
</dbReference>
<evidence type="ECO:0000256" key="5">
    <source>
        <dbReference type="ARBA" id="ARBA00022502"/>
    </source>
</evidence>
<evidence type="ECO:0000313" key="14">
    <source>
        <dbReference type="EnsemblMetazoa" id="ACHR003881-PA"/>
    </source>
</evidence>
<feature type="transmembrane region" description="Helical" evidence="12">
    <location>
        <begin position="534"/>
        <end position="551"/>
    </location>
</feature>
<keyword evidence="10 12" id="KW-0472">Membrane</keyword>
<feature type="transmembrane region" description="Helical" evidence="12">
    <location>
        <begin position="503"/>
        <end position="522"/>
    </location>
</feature>
<dbReference type="Proteomes" id="UP000075881">
    <property type="component" value="Unassembled WGS sequence"/>
</dbReference>